<dbReference type="PANTHER" id="PTHR42893:SF11">
    <property type="entry name" value="PROTEIN DETOXIFICATION 43"/>
    <property type="match status" value="1"/>
</dbReference>
<feature type="compositionally biased region" description="Polar residues" evidence="7">
    <location>
        <begin position="51"/>
        <end position="65"/>
    </location>
</feature>
<feature type="region of interest" description="Disordered" evidence="7">
    <location>
        <begin position="100"/>
        <end position="131"/>
    </location>
</feature>
<dbReference type="PANTHER" id="PTHR42893">
    <property type="entry name" value="PROTEIN DETOXIFICATION 44, CHLOROPLASTIC-RELATED"/>
    <property type="match status" value="1"/>
</dbReference>
<evidence type="ECO:0000256" key="3">
    <source>
        <dbReference type="ARBA" id="ARBA00022692"/>
    </source>
</evidence>
<dbReference type="GO" id="GO:0042910">
    <property type="term" value="F:xenobiotic transmembrane transporter activity"/>
    <property type="evidence" value="ECO:0007669"/>
    <property type="project" value="InterPro"/>
</dbReference>
<keyword evidence="4 6" id="KW-1133">Transmembrane helix</keyword>
<feature type="transmembrane region" description="Helical" evidence="6">
    <location>
        <begin position="160"/>
        <end position="179"/>
    </location>
</feature>
<dbReference type="Pfam" id="PF01554">
    <property type="entry name" value="MatE"/>
    <property type="match status" value="1"/>
</dbReference>
<evidence type="ECO:0000256" key="4">
    <source>
        <dbReference type="ARBA" id="ARBA00022989"/>
    </source>
</evidence>
<name>A0A5J4ZNM3_9ASTE</name>
<feature type="transmembrane region" description="Helical" evidence="6">
    <location>
        <begin position="642"/>
        <end position="664"/>
    </location>
</feature>
<feature type="transmembrane region" description="Helical" evidence="6">
    <location>
        <begin position="684"/>
        <end position="705"/>
    </location>
</feature>
<sequence length="811" mass="88687">MTNHRMDAEEEALFRSYPYALYFVQSPSTVSRANSADIRNNNEESACHSPLRSSENFINNSTNPGQEVTRFTLSRYSSSRGSNNSFLPAAEKKIAFDLQSHGTGTENGENRMISIDHDGVEGDDEDDDDEDEDYFGRKGGWWRYFSFRTSSSCWWISLQISWRLMVSLGIALLVFYIATKPPPPKMSIKMAGIRQFGLGEGVDASGVTTKILTCNCSMDLLIDNKSKLFGLHIHPPVLELSLGHLPLAISYGPKLYAFSDGSTSFQLYVGTKNKPMYGAGRTMQDMLESGEGLPLVIHVSLKSSYRVVWGLINPKFQHQAECLIVLNGAYDKKHRTQSYNSSCWPLVIMAADGNLIPPKSKWKMPLFVFFKDARFVFKMDALGLEILRIAFPAALAFAADPIASLIDTAFIGRLGPVELAAVGVSIAIFNQASKVTIFPLVSITTSFVAEEDTVGRISREEPKGENLEKGSGKNNELKELMPEDVKLEDLERGSATNSEMKELMPEEDLKTTACKSASVTSSSSNKAKLKNERQHIPSASTALVIGGVLGFLQTIFLIFLAKPILGFMGVKSESVVQPLLTFFPMMKQVDLLPPSIKDLQFSRFLKNGFLLLVRVVAVTFCVTLAASMAARLGSTSMAAFQICLQVWMTSSLLADGLAVAGQAILACAFAEKDYEKAKTAASRVLQMGFVLGLGLTVVVGLGLQFGSGIFSKDKNVLHLISIGIPFVAATQPINSLAFVFDGVNFGASDFAYSAYSMVLVAMLSIASLFLLSKSNGFVGIWLALTIYMGLRTFAGIWRMGTGTGPWRFLRG</sequence>
<dbReference type="EMBL" id="CM018049">
    <property type="protein sequence ID" value="KAA8520245.1"/>
    <property type="molecule type" value="Genomic_DNA"/>
</dbReference>
<dbReference type="AlphaFoldDB" id="A0A5J4ZNM3"/>
<dbReference type="GO" id="GO:0016020">
    <property type="term" value="C:membrane"/>
    <property type="evidence" value="ECO:0007669"/>
    <property type="project" value="UniProtKB-SubCell"/>
</dbReference>
<evidence type="ECO:0000256" key="5">
    <source>
        <dbReference type="ARBA" id="ARBA00023136"/>
    </source>
</evidence>
<evidence type="ECO:0000256" key="6">
    <source>
        <dbReference type="RuleBase" id="RU004914"/>
    </source>
</evidence>
<feature type="transmembrane region" description="Helical" evidence="6">
    <location>
        <begin position="778"/>
        <end position="797"/>
    </location>
</feature>
<feature type="transmembrane region" description="Helical" evidence="6">
    <location>
        <begin position="536"/>
        <end position="561"/>
    </location>
</feature>
<keyword evidence="9" id="KW-1185">Reference proteome</keyword>
<comment type="caution">
    <text evidence="6">Lacks conserved residue(s) required for the propagation of feature annotation.</text>
</comment>
<dbReference type="OrthoDB" id="777193at2759"/>
<protein>
    <recommendedName>
        <fullName evidence="6">Protein DETOXIFICATION</fullName>
    </recommendedName>
    <alternativeName>
        <fullName evidence="6">Multidrug and toxic compound extrusion protein</fullName>
    </alternativeName>
</protein>
<reference evidence="8 9" key="1">
    <citation type="submission" date="2019-09" db="EMBL/GenBank/DDBJ databases">
        <title>A chromosome-level genome assembly of the Chinese tupelo Nyssa sinensis.</title>
        <authorList>
            <person name="Yang X."/>
            <person name="Kang M."/>
            <person name="Yang Y."/>
            <person name="Xiong H."/>
            <person name="Wang M."/>
            <person name="Zhang Z."/>
            <person name="Wang Z."/>
            <person name="Wu H."/>
            <person name="Ma T."/>
            <person name="Liu J."/>
            <person name="Xi Z."/>
        </authorList>
    </citation>
    <scope>NUCLEOTIDE SEQUENCE [LARGE SCALE GENOMIC DNA]</scope>
    <source>
        <strain evidence="8">J267</strain>
        <tissue evidence="8">Leaf</tissue>
    </source>
</reference>
<dbReference type="GO" id="GO:0015297">
    <property type="term" value="F:antiporter activity"/>
    <property type="evidence" value="ECO:0007669"/>
    <property type="project" value="InterPro"/>
</dbReference>
<evidence type="ECO:0000256" key="7">
    <source>
        <dbReference type="SAM" id="MobiDB-lite"/>
    </source>
</evidence>
<evidence type="ECO:0000256" key="2">
    <source>
        <dbReference type="ARBA" id="ARBA00010199"/>
    </source>
</evidence>
<feature type="transmembrane region" description="Helical" evidence="6">
    <location>
        <begin position="609"/>
        <end position="630"/>
    </location>
</feature>
<gene>
    <name evidence="8" type="ORF">F0562_014501</name>
</gene>
<dbReference type="InterPro" id="IPR002528">
    <property type="entry name" value="MATE_fam"/>
</dbReference>
<feature type="region of interest" description="Disordered" evidence="7">
    <location>
        <begin position="43"/>
        <end position="65"/>
    </location>
</feature>
<evidence type="ECO:0000313" key="9">
    <source>
        <dbReference type="Proteomes" id="UP000325577"/>
    </source>
</evidence>
<feature type="transmembrane region" description="Helical" evidence="6">
    <location>
        <begin position="752"/>
        <end position="771"/>
    </location>
</feature>
<dbReference type="GO" id="GO:0015137">
    <property type="term" value="F:citrate transmembrane transporter activity"/>
    <property type="evidence" value="ECO:0007669"/>
    <property type="project" value="TreeGrafter"/>
</dbReference>
<dbReference type="NCBIfam" id="TIGR00797">
    <property type="entry name" value="matE"/>
    <property type="match status" value="1"/>
</dbReference>
<keyword evidence="3 6" id="KW-0812">Transmembrane</keyword>
<dbReference type="Proteomes" id="UP000325577">
    <property type="component" value="Linkage Group LG6"/>
</dbReference>
<evidence type="ECO:0000256" key="1">
    <source>
        <dbReference type="ARBA" id="ARBA00004141"/>
    </source>
</evidence>
<evidence type="ECO:0000313" key="8">
    <source>
        <dbReference type="EMBL" id="KAA8520245.1"/>
    </source>
</evidence>
<comment type="similarity">
    <text evidence="2 6">Belongs to the multi antimicrobial extrusion (MATE) (TC 2.A.66.1) family.</text>
</comment>
<accession>A0A5J4ZNM3</accession>
<dbReference type="InterPro" id="IPR044644">
    <property type="entry name" value="DinF-like"/>
</dbReference>
<feature type="compositionally biased region" description="Acidic residues" evidence="7">
    <location>
        <begin position="121"/>
        <end position="131"/>
    </location>
</feature>
<comment type="subcellular location">
    <subcellularLocation>
        <location evidence="1">Membrane</location>
        <topology evidence="1">Multi-pass membrane protein</topology>
    </subcellularLocation>
</comment>
<proteinExistence type="inferred from homology"/>
<organism evidence="8 9">
    <name type="scientific">Nyssa sinensis</name>
    <dbReference type="NCBI Taxonomy" id="561372"/>
    <lineage>
        <taxon>Eukaryota</taxon>
        <taxon>Viridiplantae</taxon>
        <taxon>Streptophyta</taxon>
        <taxon>Embryophyta</taxon>
        <taxon>Tracheophyta</taxon>
        <taxon>Spermatophyta</taxon>
        <taxon>Magnoliopsida</taxon>
        <taxon>eudicotyledons</taxon>
        <taxon>Gunneridae</taxon>
        <taxon>Pentapetalae</taxon>
        <taxon>asterids</taxon>
        <taxon>Cornales</taxon>
        <taxon>Nyssaceae</taxon>
        <taxon>Nyssa</taxon>
    </lineage>
</organism>
<keyword evidence="5 6" id="KW-0472">Membrane</keyword>